<feature type="compositionally biased region" description="Polar residues" evidence="1">
    <location>
        <begin position="35"/>
        <end position="47"/>
    </location>
</feature>
<name>A0AAD3T8C5_NEPGR</name>
<dbReference type="EMBL" id="BSYO01000027">
    <property type="protein sequence ID" value="GMH24274.1"/>
    <property type="molecule type" value="Genomic_DNA"/>
</dbReference>
<dbReference type="PANTHER" id="PTHR33312:SF35">
    <property type="entry name" value="TPRXL"/>
    <property type="match status" value="1"/>
</dbReference>
<evidence type="ECO:0000256" key="1">
    <source>
        <dbReference type="SAM" id="MobiDB-lite"/>
    </source>
</evidence>
<feature type="region of interest" description="Disordered" evidence="1">
    <location>
        <begin position="1"/>
        <end position="207"/>
    </location>
</feature>
<evidence type="ECO:0000313" key="2">
    <source>
        <dbReference type="EMBL" id="GMH24274.1"/>
    </source>
</evidence>
<feature type="compositionally biased region" description="Basic and acidic residues" evidence="1">
    <location>
        <begin position="195"/>
        <end position="207"/>
    </location>
</feature>
<dbReference type="GO" id="GO:0005886">
    <property type="term" value="C:plasma membrane"/>
    <property type="evidence" value="ECO:0007669"/>
    <property type="project" value="InterPro"/>
</dbReference>
<dbReference type="InterPro" id="IPR039620">
    <property type="entry name" value="BKI1/MAKR1/3/4"/>
</dbReference>
<feature type="compositionally biased region" description="Low complexity" evidence="1">
    <location>
        <begin position="69"/>
        <end position="111"/>
    </location>
</feature>
<dbReference type="Proteomes" id="UP001279734">
    <property type="component" value="Unassembled WGS sequence"/>
</dbReference>
<organism evidence="2 3">
    <name type="scientific">Nepenthes gracilis</name>
    <name type="common">Slender pitcher plant</name>
    <dbReference type="NCBI Taxonomy" id="150966"/>
    <lineage>
        <taxon>Eukaryota</taxon>
        <taxon>Viridiplantae</taxon>
        <taxon>Streptophyta</taxon>
        <taxon>Embryophyta</taxon>
        <taxon>Tracheophyta</taxon>
        <taxon>Spermatophyta</taxon>
        <taxon>Magnoliopsida</taxon>
        <taxon>eudicotyledons</taxon>
        <taxon>Gunneridae</taxon>
        <taxon>Pentapetalae</taxon>
        <taxon>Caryophyllales</taxon>
        <taxon>Nepenthaceae</taxon>
        <taxon>Nepenthes</taxon>
    </lineage>
</organism>
<comment type="caution">
    <text evidence="2">The sequence shown here is derived from an EMBL/GenBank/DDBJ whole genome shotgun (WGS) entry which is preliminary data.</text>
</comment>
<reference evidence="2" key="1">
    <citation type="submission" date="2023-05" db="EMBL/GenBank/DDBJ databases">
        <title>Nepenthes gracilis genome sequencing.</title>
        <authorList>
            <person name="Fukushima K."/>
        </authorList>
    </citation>
    <scope>NUCLEOTIDE SEQUENCE</scope>
    <source>
        <strain evidence="2">SING2019-196</strain>
    </source>
</reference>
<accession>A0AAD3T8C5</accession>
<dbReference type="PANTHER" id="PTHR33312">
    <property type="entry name" value="MEMBRANE-ASSOCIATED KINASE REGULATOR 4-RELATED"/>
    <property type="match status" value="1"/>
</dbReference>
<gene>
    <name evidence="2" type="ORF">Nepgr_026117</name>
</gene>
<keyword evidence="3" id="KW-1185">Reference proteome</keyword>
<evidence type="ECO:0000313" key="3">
    <source>
        <dbReference type="Proteomes" id="UP001279734"/>
    </source>
</evidence>
<dbReference type="GO" id="GO:0019210">
    <property type="term" value="F:kinase inhibitor activity"/>
    <property type="evidence" value="ECO:0007669"/>
    <property type="project" value="InterPro"/>
</dbReference>
<sequence length="247" mass="26990">MENLRDITGETNPYPACPIGGRDDEEFEFGCIKPSSPTGDPNKSSPADQFFLNGKLLPHSFPAQTRIGASDASRATSRTSSVSSKDSLLWSRSNSTNSRSSNCSSARTSSSEALERKMVQISKVAGGQGSNGGRTEVNLGQKQQDRRYKYQHGSSQRWQFITAAPVLDPSLSRRRRSSSAEFRTPGALTTPNPKKKAENSGEKGSDERCGFWQRVLRSAVATCKACHAIDRTVEDVDCGRQSWSEMS</sequence>
<dbReference type="AlphaFoldDB" id="A0AAD3T8C5"/>
<protein>
    <submittedName>
        <fullName evidence="2">Uncharacterized protein</fullName>
    </submittedName>
</protein>
<proteinExistence type="predicted"/>